<feature type="domain" description="Radical SAM core" evidence="9">
    <location>
        <begin position="244"/>
        <end position="475"/>
    </location>
</feature>
<protein>
    <submittedName>
        <fullName evidence="10">PhpK family radical SAM P-methyltransferase</fullName>
    </submittedName>
</protein>
<evidence type="ECO:0000256" key="1">
    <source>
        <dbReference type="ARBA" id="ARBA00001966"/>
    </source>
</evidence>
<keyword evidence="2 10" id="KW-0489">Methyltransferase</keyword>
<dbReference type="NCBIfam" id="TIGR04479">
    <property type="entry name" value="bcpD_PhpK_rSAM"/>
    <property type="match status" value="1"/>
</dbReference>
<dbReference type="PANTHER" id="PTHR43409:SF7">
    <property type="entry name" value="BLL1977 PROTEIN"/>
    <property type="match status" value="1"/>
</dbReference>
<dbReference type="Gene3D" id="3.40.50.280">
    <property type="entry name" value="Cobalamin-binding domain"/>
    <property type="match status" value="1"/>
</dbReference>
<proteinExistence type="predicted"/>
<dbReference type="InterPro" id="IPR051198">
    <property type="entry name" value="BchE-like"/>
</dbReference>
<accession>A0A229SL35</accession>
<dbReference type="AlphaFoldDB" id="A0A229SL35"/>
<evidence type="ECO:0000313" key="11">
    <source>
        <dbReference type="Proteomes" id="UP000215199"/>
    </source>
</evidence>
<dbReference type="InterPro" id="IPR006638">
    <property type="entry name" value="Elp3/MiaA/NifB-like_rSAM"/>
</dbReference>
<dbReference type="GO" id="GO:0046872">
    <property type="term" value="F:metal ion binding"/>
    <property type="evidence" value="ECO:0007669"/>
    <property type="project" value="UniProtKB-KW"/>
</dbReference>
<dbReference type="InterPro" id="IPR031003">
    <property type="entry name" value="BcpD_PhpK_rSAM"/>
</dbReference>
<dbReference type="SMART" id="SM00729">
    <property type="entry name" value="Elp3"/>
    <property type="match status" value="1"/>
</dbReference>
<evidence type="ECO:0000313" key="10">
    <source>
        <dbReference type="EMBL" id="OXM59351.1"/>
    </source>
</evidence>
<dbReference type="Proteomes" id="UP000215199">
    <property type="component" value="Unassembled WGS sequence"/>
</dbReference>
<organism evidence="10 11">
    <name type="scientific">Amycolatopsis vastitatis</name>
    <dbReference type="NCBI Taxonomy" id="1905142"/>
    <lineage>
        <taxon>Bacteria</taxon>
        <taxon>Bacillati</taxon>
        <taxon>Actinomycetota</taxon>
        <taxon>Actinomycetes</taxon>
        <taxon>Pseudonocardiales</taxon>
        <taxon>Pseudonocardiaceae</taxon>
        <taxon>Amycolatopsis</taxon>
    </lineage>
</organism>
<keyword evidence="5" id="KW-0479">Metal-binding</keyword>
<comment type="cofactor">
    <cofactor evidence="1">
        <name>[4Fe-4S] cluster</name>
        <dbReference type="ChEBI" id="CHEBI:49883"/>
    </cofactor>
</comment>
<keyword evidence="11" id="KW-1185">Reference proteome</keyword>
<dbReference type="SFLD" id="SFLDG01123">
    <property type="entry name" value="methyltransferase_(Class_B)"/>
    <property type="match status" value="1"/>
</dbReference>
<dbReference type="SFLD" id="SFLDS00029">
    <property type="entry name" value="Radical_SAM"/>
    <property type="match status" value="1"/>
</dbReference>
<gene>
    <name evidence="10" type="ORF">CF165_48130</name>
</gene>
<name>A0A229SL35_9PSEU</name>
<evidence type="ECO:0000256" key="6">
    <source>
        <dbReference type="ARBA" id="ARBA00023004"/>
    </source>
</evidence>
<dbReference type="GO" id="GO:0008168">
    <property type="term" value="F:methyltransferase activity"/>
    <property type="evidence" value="ECO:0007669"/>
    <property type="project" value="UniProtKB-KW"/>
</dbReference>
<dbReference type="SUPFAM" id="SSF102114">
    <property type="entry name" value="Radical SAM enzymes"/>
    <property type="match status" value="1"/>
</dbReference>
<dbReference type="Gene3D" id="3.80.30.20">
    <property type="entry name" value="tm_1862 like domain"/>
    <property type="match status" value="1"/>
</dbReference>
<feature type="domain" description="B12-binding" evidence="8">
    <location>
        <begin position="63"/>
        <end position="206"/>
    </location>
</feature>
<dbReference type="Pfam" id="PF02310">
    <property type="entry name" value="B12-binding"/>
    <property type="match status" value="1"/>
</dbReference>
<dbReference type="InterPro" id="IPR007197">
    <property type="entry name" value="rSAM"/>
</dbReference>
<dbReference type="GO" id="GO:0031419">
    <property type="term" value="F:cobalamin binding"/>
    <property type="evidence" value="ECO:0007669"/>
    <property type="project" value="InterPro"/>
</dbReference>
<reference evidence="11" key="1">
    <citation type="submission" date="2017-07" db="EMBL/GenBank/DDBJ databases">
        <title>Comparative genome mining reveals phylogenetic distribution patterns of secondary metabolites in Amycolatopsis.</title>
        <authorList>
            <person name="Adamek M."/>
            <person name="Alanjary M."/>
            <person name="Sales-Ortells H."/>
            <person name="Goodfellow M."/>
            <person name="Bull A.T."/>
            <person name="Kalinowski J."/>
            <person name="Ziemert N."/>
        </authorList>
    </citation>
    <scope>NUCLEOTIDE SEQUENCE [LARGE SCALE GENOMIC DNA]</scope>
    <source>
        <strain evidence="11">H5</strain>
    </source>
</reference>
<evidence type="ECO:0000256" key="5">
    <source>
        <dbReference type="ARBA" id="ARBA00022723"/>
    </source>
</evidence>
<keyword evidence="3 10" id="KW-0808">Transferase</keyword>
<dbReference type="PROSITE" id="PS51332">
    <property type="entry name" value="B12_BINDING"/>
    <property type="match status" value="1"/>
</dbReference>
<dbReference type="EMBL" id="NMUL01000085">
    <property type="protein sequence ID" value="OXM59351.1"/>
    <property type="molecule type" value="Genomic_DNA"/>
</dbReference>
<keyword evidence="4" id="KW-0949">S-adenosyl-L-methionine</keyword>
<dbReference type="SFLD" id="SFLDG01082">
    <property type="entry name" value="B12-binding_domain_containing"/>
    <property type="match status" value="1"/>
</dbReference>
<dbReference type="PROSITE" id="PS51918">
    <property type="entry name" value="RADICAL_SAM"/>
    <property type="match status" value="1"/>
</dbReference>
<evidence type="ECO:0000259" key="9">
    <source>
        <dbReference type="PROSITE" id="PS51918"/>
    </source>
</evidence>
<keyword evidence="6" id="KW-0408">Iron</keyword>
<keyword evidence="7" id="KW-0411">Iron-sulfur</keyword>
<dbReference type="CDD" id="cd01335">
    <property type="entry name" value="Radical_SAM"/>
    <property type="match status" value="1"/>
</dbReference>
<dbReference type="PANTHER" id="PTHR43409">
    <property type="entry name" value="ANAEROBIC MAGNESIUM-PROTOPORPHYRIN IX MONOMETHYL ESTER CYCLASE-RELATED"/>
    <property type="match status" value="1"/>
</dbReference>
<comment type="caution">
    <text evidence="10">The sequence shown here is derived from an EMBL/GenBank/DDBJ whole genome shotgun (WGS) entry which is preliminary data.</text>
</comment>
<dbReference type="InterPro" id="IPR058240">
    <property type="entry name" value="rSAM_sf"/>
</dbReference>
<dbReference type="Pfam" id="PF04055">
    <property type="entry name" value="Radical_SAM"/>
    <property type="match status" value="1"/>
</dbReference>
<dbReference type="InterPro" id="IPR023404">
    <property type="entry name" value="rSAM_horseshoe"/>
</dbReference>
<dbReference type="InterPro" id="IPR006158">
    <property type="entry name" value="Cobalamin-bd"/>
</dbReference>
<dbReference type="InterPro" id="IPR034466">
    <property type="entry name" value="Methyltransferase_Class_B"/>
</dbReference>
<evidence type="ECO:0000256" key="3">
    <source>
        <dbReference type="ARBA" id="ARBA00022679"/>
    </source>
</evidence>
<evidence type="ECO:0000259" key="8">
    <source>
        <dbReference type="PROSITE" id="PS51332"/>
    </source>
</evidence>
<evidence type="ECO:0000256" key="2">
    <source>
        <dbReference type="ARBA" id="ARBA00022603"/>
    </source>
</evidence>
<dbReference type="GO" id="GO:0051539">
    <property type="term" value="F:4 iron, 4 sulfur cluster binding"/>
    <property type="evidence" value="ECO:0007669"/>
    <property type="project" value="UniProtKB-KW"/>
</dbReference>
<evidence type="ECO:0000256" key="7">
    <source>
        <dbReference type="ARBA" id="ARBA00023014"/>
    </source>
</evidence>
<sequence length="547" mass="62159">MLDVLDCLVIGYNEGDFTTSIDTARSKGADSPEFRVLQKNYVELDGQQLTYLDLINRLLDEKSPRADGARHHYNVSEVPNLAAVYLAANMRSRGFRCEFVSLWNAERDAVVELLETKTVRCVAITTTFYLTPFPVIDIVRQIKLASPGTIIVVGGPLVMNLQDEAMGDDLDDSLRYIGADVYVAESQGERTLADLLSALRHNLPLDQVPNVYLDRAGAFRLTTRKPENNSLDAWAIDWSLVTDRPLGPTLQTRTARSCAFKCAFCNYPTRAGALTLASMDTVERELTQMAKLGVTDVVFVDDTFNVPPGRFKTLISMMIEKHFEFRWYSYFRCSNVRDESIFDLIKESGCAGVFLGVESGDDAVLKNMDKAARRDQYIWSIKNLNERGIITFASFIAGFPGETDGTIENTIDFINTAQPRFYRIEPWWYNHQSPIRARSADFRLEGGGYAWKHASMDIHQAGDAVDRVFSQVRGSTWMPMQNFDFWSLPYLMGKGMTSDTILDFCKISQRLLASENRESRRDQTSRYRRELLDLMEDVRMLPSKYRT</sequence>
<dbReference type="GO" id="GO:0032259">
    <property type="term" value="P:methylation"/>
    <property type="evidence" value="ECO:0007669"/>
    <property type="project" value="UniProtKB-KW"/>
</dbReference>
<evidence type="ECO:0000256" key="4">
    <source>
        <dbReference type="ARBA" id="ARBA00022691"/>
    </source>
</evidence>